<reference evidence="2" key="1">
    <citation type="journal article" date="2013" name="Genome">
        <title>Draft Genome Sequences of Porphyromonas crevioricanis JCM 15906T and Porphyromonas cansulci JCM 13913T Isolated from a Canine Oral Cavity.</title>
        <authorList>
            <person name="Sakamoto M."/>
            <person name="Tanaka N."/>
            <person name="Shiwa Y."/>
            <person name="Yoshikawa H."/>
            <person name="Ohkuma M."/>
        </authorList>
    </citation>
    <scope>NUCLEOTIDE SEQUENCE [LARGE SCALE GENOMIC DNA]</scope>
    <source>
        <strain evidence="2">JCM 15906</strain>
    </source>
</reference>
<sequence>MVKGFFYFKSKFLALIFTLLFDVYRSCFLLTRERTKILS</sequence>
<name>T1DTQ7_9PORP</name>
<dbReference type="Proteomes" id="UP000018031">
    <property type="component" value="Unassembled WGS sequence"/>
</dbReference>
<reference evidence="1 2" key="2">
    <citation type="journal article" date="2013" name="Genome Announc.">
        <title>Draft Genome Sequences of Porphyromonas crevioricanis JCM 15906T and Porphyromonas cansulci JCM 13913T Isolated from a Canine Oral Cavity.</title>
        <authorList>
            <person name="Sakamoto M."/>
            <person name="Tanaka N."/>
            <person name="Shiwa Y."/>
            <person name="Yoshikawa H."/>
            <person name="Ohkuma M."/>
        </authorList>
    </citation>
    <scope>NUCLEOTIDE SEQUENCE [LARGE SCALE GENOMIC DNA]</scope>
    <source>
        <strain evidence="1 2">JCM 15906</strain>
    </source>
</reference>
<accession>T1DTQ7</accession>
<evidence type="ECO:0000313" key="2">
    <source>
        <dbReference type="Proteomes" id="UP000018031"/>
    </source>
</evidence>
<dbReference type="AlphaFoldDB" id="T1DTQ7"/>
<protein>
    <submittedName>
        <fullName evidence="1">Uncharacterized protein</fullName>
    </submittedName>
</protein>
<proteinExistence type="predicted"/>
<dbReference type="EMBL" id="BAOU01000046">
    <property type="protein sequence ID" value="GAD05949.1"/>
    <property type="molecule type" value="Genomic_DNA"/>
</dbReference>
<evidence type="ECO:0000313" key="1">
    <source>
        <dbReference type="EMBL" id="GAD05949.1"/>
    </source>
</evidence>
<comment type="caution">
    <text evidence="1">The sequence shown here is derived from an EMBL/GenBank/DDBJ whole genome shotgun (WGS) entry which is preliminary data.</text>
</comment>
<organism evidence="1 2">
    <name type="scientific">Porphyromonas crevioricanis JCM 15906</name>
    <dbReference type="NCBI Taxonomy" id="1305617"/>
    <lineage>
        <taxon>Bacteria</taxon>
        <taxon>Pseudomonadati</taxon>
        <taxon>Bacteroidota</taxon>
        <taxon>Bacteroidia</taxon>
        <taxon>Bacteroidales</taxon>
        <taxon>Porphyromonadaceae</taxon>
        <taxon>Porphyromonas</taxon>
    </lineage>
</organism>
<gene>
    <name evidence="1" type="ORF">PORCRE_1663</name>
</gene>